<accession>A0ACB7TH13</accession>
<name>A0ACB7TH13_HYAAI</name>
<reference evidence="1" key="1">
    <citation type="submission" date="2020-05" db="EMBL/GenBank/DDBJ databases">
        <title>Large-scale comparative analyses of tick genomes elucidate their genetic diversity and vector capacities.</title>
        <authorList>
            <person name="Jia N."/>
            <person name="Wang J."/>
            <person name="Shi W."/>
            <person name="Du L."/>
            <person name="Sun Y."/>
            <person name="Zhan W."/>
            <person name="Jiang J."/>
            <person name="Wang Q."/>
            <person name="Zhang B."/>
            <person name="Ji P."/>
            <person name="Sakyi L.B."/>
            <person name="Cui X."/>
            <person name="Yuan T."/>
            <person name="Jiang B."/>
            <person name="Yang W."/>
            <person name="Lam T.T.-Y."/>
            <person name="Chang Q."/>
            <person name="Ding S."/>
            <person name="Wang X."/>
            <person name="Zhu J."/>
            <person name="Ruan X."/>
            <person name="Zhao L."/>
            <person name="Wei J."/>
            <person name="Que T."/>
            <person name="Du C."/>
            <person name="Cheng J."/>
            <person name="Dai P."/>
            <person name="Han X."/>
            <person name="Huang E."/>
            <person name="Gao Y."/>
            <person name="Liu J."/>
            <person name="Shao H."/>
            <person name="Ye R."/>
            <person name="Li L."/>
            <person name="Wei W."/>
            <person name="Wang X."/>
            <person name="Wang C."/>
            <person name="Yang T."/>
            <person name="Huo Q."/>
            <person name="Li W."/>
            <person name="Guo W."/>
            <person name="Chen H."/>
            <person name="Zhou L."/>
            <person name="Ni X."/>
            <person name="Tian J."/>
            <person name="Zhou Y."/>
            <person name="Sheng Y."/>
            <person name="Liu T."/>
            <person name="Pan Y."/>
            <person name="Xia L."/>
            <person name="Li J."/>
            <person name="Zhao F."/>
            <person name="Cao W."/>
        </authorList>
    </citation>
    <scope>NUCLEOTIDE SEQUENCE</scope>
    <source>
        <strain evidence="1">Hyas-2018</strain>
    </source>
</reference>
<evidence type="ECO:0000313" key="1">
    <source>
        <dbReference type="EMBL" id="KAH6946225.1"/>
    </source>
</evidence>
<proteinExistence type="predicted"/>
<dbReference type="Proteomes" id="UP000821845">
    <property type="component" value="Chromosome 1"/>
</dbReference>
<evidence type="ECO:0000313" key="2">
    <source>
        <dbReference type="Proteomes" id="UP000821845"/>
    </source>
</evidence>
<keyword evidence="2" id="KW-1185">Reference proteome</keyword>
<sequence>MKRCQRQKLNRRQKRRIATLTVKAEKFTVDLAKENWFTKCGSLTGFLHTKSDWHLLRHLNDPDSTTGATRRSLQRAIHGFHGDIAGLRALESK</sequence>
<protein>
    <submittedName>
        <fullName evidence="1">Uncharacterized protein</fullName>
    </submittedName>
</protein>
<comment type="caution">
    <text evidence="1">The sequence shown here is derived from an EMBL/GenBank/DDBJ whole genome shotgun (WGS) entry which is preliminary data.</text>
</comment>
<organism evidence="1 2">
    <name type="scientific">Hyalomma asiaticum</name>
    <name type="common">Tick</name>
    <dbReference type="NCBI Taxonomy" id="266040"/>
    <lineage>
        <taxon>Eukaryota</taxon>
        <taxon>Metazoa</taxon>
        <taxon>Ecdysozoa</taxon>
        <taxon>Arthropoda</taxon>
        <taxon>Chelicerata</taxon>
        <taxon>Arachnida</taxon>
        <taxon>Acari</taxon>
        <taxon>Parasitiformes</taxon>
        <taxon>Ixodida</taxon>
        <taxon>Ixodoidea</taxon>
        <taxon>Ixodidae</taxon>
        <taxon>Hyalomminae</taxon>
        <taxon>Hyalomma</taxon>
    </lineage>
</organism>
<dbReference type="EMBL" id="CM023481">
    <property type="protein sequence ID" value="KAH6946225.1"/>
    <property type="molecule type" value="Genomic_DNA"/>
</dbReference>
<gene>
    <name evidence="1" type="ORF">HPB50_012313</name>
</gene>